<feature type="region of interest" description="Disordered" evidence="1">
    <location>
        <begin position="1249"/>
        <end position="1273"/>
    </location>
</feature>
<gene>
    <name evidence="2" type="ORF">ACHAW5_001375</name>
</gene>
<protein>
    <submittedName>
        <fullName evidence="2">Uncharacterized protein</fullName>
    </submittedName>
</protein>
<evidence type="ECO:0000313" key="2">
    <source>
        <dbReference type="EMBL" id="KAL3786657.1"/>
    </source>
</evidence>
<proteinExistence type="predicted"/>
<reference evidence="2 3" key="1">
    <citation type="submission" date="2024-10" db="EMBL/GenBank/DDBJ databases">
        <title>Updated reference genomes for cyclostephanoid diatoms.</title>
        <authorList>
            <person name="Roberts W.R."/>
            <person name="Alverson A.J."/>
        </authorList>
    </citation>
    <scope>NUCLEOTIDE SEQUENCE [LARGE SCALE GENOMIC DNA]</scope>
    <source>
        <strain evidence="2 3">AJA276-08</strain>
    </source>
</reference>
<accession>A0ABD3PFI3</accession>
<name>A0ABD3PFI3_9STRA</name>
<sequence length="1273" mass="141511">MDLGSVPWGPGADKYWERWRTTHVFFCLGSDTEATGASQNLTAPVCPPGWSSRSVTLSHWEAGGATTGRWTVVAWYPPLIPFSEPLPVIPQSWFPLFSYVKDRERALAHPSPPDGGVAVPRVVRVGGFVQDWGLFPASELAATVLVQCSASPSGYGSRRLTGAELGALWDMPISVLDALPVHSTEPLLQGILRSAPTKILFAGADSLLTASFRGGLGGLKTLKTGSGGLGGVTVGPRPRSNLELGLVPPTVHSSRPVPPVEVVKGDSQKADDAAVPDQLWLHAFRMGYDDPVCWARHCSALGLGCCGRTEEGGPPPGWQESMNGFRLFGLRVWRRCALRGYAAWRRSNIPWQSNLATPAQMVRGKMGMVFGQVRVVYEWTAKGRLAYNRQWGLLRASEDGAATVEAGHDAIRRCANSSWFEWLEGSAPLFWNWPGEYQRSVRDGQPHFLTGSFGPPYLRPQSKHKDPAKQELMRAKVVKVRRLGYIKAGKVESGTSFFSVDKGKTDIRMVYNGTSCGLNDVLYAPHFGLPTVRTTLRAILPGFFQCDLDVQDQFLNYKLHRSLREHSGVDVQGVRSLAKEDERWEAARPARWERWERNWMGLRDSPYRSLQWQVRLKMVVYGDRRNLANPFHWDHVQLNLPGSPGYRADLPWVMKIRADGTIAAEIFVYVDDGRAVGHSAELAWQAARRYAAVCAFLGVQDAARKRTSASRTPGPWAGTVTHTDQGQVCGMVSQEKWERTQSLIRELGAMVERDFLPLQRLLEIRGFLIYVVRTYPWLNPYLKGLHLTVDSWRPGREASGFKMRGKEREKAMAIWAASRGLPCRREDDGPDEVGPAPAQTKGEGQAHPGDEAPGDVRPVPRLPRDIDCLLELTKAPEPPRQLYRAKHVMAFFVIGDASGSGKGVAVVEQYGVDYEAGPWKLKWRKESSNVREAENLTDRVERLAGESSLFEHEVFVLTDNSAFEGAYYKGHSPSEKLNDIVFRLHKAERDGGFILHVLHISGKRMKATGVDGLSRGDLTEGLLAGADPFAFLPFDRGADERSNGAVSSWVRSWWRTKKGEDWGGLSLEEVTGQTMFELKELKAARLWLLAPAVMETALDLFRDDRMAQPQWPHVFVIPRLMTHMWRKDLGKDADVLFTVPAGVSFWASGQFEPLIVALVFPLAHIPRYTGPWLVRGTDEGTRYEQALIDGFRGDDTGELHELDGRVQRVWEDAASGARSVLQQLLAWAGGFPPVQKCLVRAVLPGGRKRPVPQVGQERGGKRFRPGPRHAGDQ</sequence>
<dbReference type="Proteomes" id="UP001530315">
    <property type="component" value="Unassembled WGS sequence"/>
</dbReference>
<evidence type="ECO:0000313" key="3">
    <source>
        <dbReference type="Proteomes" id="UP001530315"/>
    </source>
</evidence>
<organism evidence="2 3">
    <name type="scientific">Stephanodiscus triporus</name>
    <dbReference type="NCBI Taxonomy" id="2934178"/>
    <lineage>
        <taxon>Eukaryota</taxon>
        <taxon>Sar</taxon>
        <taxon>Stramenopiles</taxon>
        <taxon>Ochrophyta</taxon>
        <taxon>Bacillariophyta</taxon>
        <taxon>Coscinodiscophyceae</taxon>
        <taxon>Thalassiosirophycidae</taxon>
        <taxon>Stephanodiscales</taxon>
        <taxon>Stephanodiscaceae</taxon>
        <taxon>Stephanodiscus</taxon>
    </lineage>
</organism>
<dbReference type="EMBL" id="JALLAZ020000816">
    <property type="protein sequence ID" value="KAL3786657.1"/>
    <property type="molecule type" value="Genomic_DNA"/>
</dbReference>
<dbReference type="AlphaFoldDB" id="A0ABD3PFI3"/>
<comment type="caution">
    <text evidence="2">The sequence shown here is derived from an EMBL/GenBank/DDBJ whole genome shotgun (WGS) entry which is preliminary data.</text>
</comment>
<feature type="region of interest" description="Disordered" evidence="1">
    <location>
        <begin position="822"/>
        <end position="858"/>
    </location>
</feature>
<keyword evidence="3" id="KW-1185">Reference proteome</keyword>
<evidence type="ECO:0000256" key="1">
    <source>
        <dbReference type="SAM" id="MobiDB-lite"/>
    </source>
</evidence>